<dbReference type="Pfam" id="PF02098">
    <property type="entry name" value="His_binding"/>
    <property type="match status" value="1"/>
</dbReference>
<dbReference type="Gene3D" id="2.40.128.20">
    <property type="match status" value="1"/>
</dbReference>
<dbReference type="AlphaFoldDB" id="A0A1E1WYU5"/>
<name>A0A1E1WYU5_9ACAR</name>
<reference evidence="1" key="1">
    <citation type="journal article" date="2017" name="Front. Cell. Infect. Microbiol.">
        <title>The Distinct Transcriptional Response of the Midgut of Amblyomma sculptum and Amblyomma aureolatum Ticks to Rickettsia rickettsii Correlates to Their Differences in Susceptibility to Infection.</title>
        <authorList>
            <person name="Martins L.A."/>
            <person name="Galletti M.F.B.M."/>
            <person name="Ribeiro J.M."/>
            <person name="Fujita A."/>
            <person name="Costa F.B."/>
            <person name="Labruna M.B."/>
            <person name="Daffre S."/>
            <person name="Fogaca A.C."/>
        </authorList>
    </citation>
    <scope>NUCLEOTIDE SEQUENCE</scope>
</reference>
<evidence type="ECO:0000313" key="1">
    <source>
        <dbReference type="EMBL" id="JAT91941.1"/>
    </source>
</evidence>
<proteinExistence type="evidence at transcript level"/>
<dbReference type="InterPro" id="IPR012674">
    <property type="entry name" value="Calycin"/>
</dbReference>
<dbReference type="GO" id="GO:0043176">
    <property type="term" value="F:amine binding"/>
    <property type="evidence" value="ECO:0007669"/>
    <property type="project" value="InterPro"/>
</dbReference>
<feature type="non-terminal residue" evidence="1">
    <location>
        <position position="1"/>
    </location>
</feature>
<dbReference type="SUPFAM" id="SSF50814">
    <property type="entry name" value="Lipocalins"/>
    <property type="match status" value="1"/>
</dbReference>
<sequence>TTEKIFLYMRSYSRLLSGSDPTCIVNEKVSLDLANLKVAQSYSYSGGRRVHYFVEYKLSEATLPDRAPVMEATGPRGMTRTYFFEYYDPDRKCAVITFSESTCSLKCELHIWKDMAKNGPSENCKREYGYLCPKRKKYTVFTEGCIP</sequence>
<dbReference type="InterPro" id="IPR002970">
    <property type="entry name" value="Tick_his-bd"/>
</dbReference>
<protein>
    <submittedName>
        <fullName evidence="1">Putative lipocalin-2 28 lipocalin</fullName>
    </submittedName>
</protein>
<dbReference type="EMBL" id="GFAC01007247">
    <property type="protein sequence ID" value="JAT91941.1"/>
    <property type="molecule type" value="mRNA"/>
</dbReference>
<dbReference type="GO" id="GO:0030682">
    <property type="term" value="P:symbiont-mediated perturbation of host defenses"/>
    <property type="evidence" value="ECO:0007669"/>
    <property type="project" value="InterPro"/>
</dbReference>
<accession>A0A1E1WYU5</accession>
<organism evidence="1">
    <name type="scientific">Amblyomma aureolatum</name>
    <dbReference type="NCBI Taxonomy" id="187763"/>
    <lineage>
        <taxon>Eukaryota</taxon>
        <taxon>Metazoa</taxon>
        <taxon>Ecdysozoa</taxon>
        <taxon>Arthropoda</taxon>
        <taxon>Chelicerata</taxon>
        <taxon>Arachnida</taxon>
        <taxon>Acari</taxon>
        <taxon>Parasitiformes</taxon>
        <taxon>Ixodida</taxon>
        <taxon>Ixodoidea</taxon>
        <taxon>Ixodidae</taxon>
        <taxon>Amblyomminae</taxon>
        <taxon>Amblyomma</taxon>
    </lineage>
</organism>